<comment type="caution">
    <text evidence="1">The sequence shown here is derived from an EMBL/GenBank/DDBJ whole genome shotgun (WGS) entry which is preliminary data.</text>
</comment>
<evidence type="ECO:0000313" key="2">
    <source>
        <dbReference type="Proteomes" id="UP000735302"/>
    </source>
</evidence>
<organism evidence="1 2">
    <name type="scientific">Plakobranchus ocellatus</name>
    <dbReference type="NCBI Taxonomy" id="259542"/>
    <lineage>
        <taxon>Eukaryota</taxon>
        <taxon>Metazoa</taxon>
        <taxon>Spiralia</taxon>
        <taxon>Lophotrochozoa</taxon>
        <taxon>Mollusca</taxon>
        <taxon>Gastropoda</taxon>
        <taxon>Heterobranchia</taxon>
        <taxon>Euthyneura</taxon>
        <taxon>Panpulmonata</taxon>
        <taxon>Sacoglossa</taxon>
        <taxon>Placobranchoidea</taxon>
        <taxon>Plakobranchidae</taxon>
        <taxon>Plakobranchus</taxon>
    </lineage>
</organism>
<dbReference type="EMBL" id="BLXT01003772">
    <property type="protein sequence ID" value="GFO06396.1"/>
    <property type="molecule type" value="Genomic_DNA"/>
</dbReference>
<name>A0AAV4ADE4_9GAST</name>
<accession>A0AAV4ADE4</accession>
<proteinExistence type="predicted"/>
<keyword evidence="2" id="KW-1185">Reference proteome</keyword>
<dbReference type="AlphaFoldDB" id="A0AAV4ADE4"/>
<gene>
    <name evidence="1" type="ORF">PoB_003290100</name>
</gene>
<protein>
    <submittedName>
        <fullName evidence="1">Uncharacterized protein</fullName>
    </submittedName>
</protein>
<reference evidence="1 2" key="1">
    <citation type="journal article" date="2021" name="Elife">
        <title>Chloroplast acquisition without the gene transfer in kleptoplastic sea slugs, Plakobranchus ocellatus.</title>
        <authorList>
            <person name="Maeda T."/>
            <person name="Takahashi S."/>
            <person name="Yoshida T."/>
            <person name="Shimamura S."/>
            <person name="Takaki Y."/>
            <person name="Nagai Y."/>
            <person name="Toyoda A."/>
            <person name="Suzuki Y."/>
            <person name="Arimoto A."/>
            <person name="Ishii H."/>
            <person name="Satoh N."/>
            <person name="Nishiyama T."/>
            <person name="Hasebe M."/>
            <person name="Maruyama T."/>
            <person name="Minagawa J."/>
            <person name="Obokata J."/>
            <person name="Shigenobu S."/>
        </authorList>
    </citation>
    <scope>NUCLEOTIDE SEQUENCE [LARGE SCALE GENOMIC DNA]</scope>
</reference>
<sequence length="122" mass="14076">MVLSEHFPRNDFVQDICQFYPEHFPNLKERAACALNLSTQQTERSQFTFSVNQILTSRYSRKSFRTSGLKISQKTIPIMKSSRFLRTPRIGWSGLMQAVLEGSYYGKSTITVLSMIDMQPKT</sequence>
<dbReference type="Proteomes" id="UP000735302">
    <property type="component" value="Unassembled WGS sequence"/>
</dbReference>
<evidence type="ECO:0000313" key="1">
    <source>
        <dbReference type="EMBL" id="GFO06396.1"/>
    </source>
</evidence>